<organism evidence="1 2">
    <name type="scientific">Cylindrobasidium torrendii FP15055 ss-10</name>
    <dbReference type="NCBI Taxonomy" id="1314674"/>
    <lineage>
        <taxon>Eukaryota</taxon>
        <taxon>Fungi</taxon>
        <taxon>Dikarya</taxon>
        <taxon>Basidiomycota</taxon>
        <taxon>Agaricomycotina</taxon>
        <taxon>Agaricomycetes</taxon>
        <taxon>Agaricomycetidae</taxon>
        <taxon>Agaricales</taxon>
        <taxon>Marasmiineae</taxon>
        <taxon>Physalacriaceae</taxon>
        <taxon>Cylindrobasidium</taxon>
    </lineage>
</organism>
<protein>
    <submittedName>
        <fullName evidence="1">Uncharacterized protein</fullName>
    </submittedName>
</protein>
<keyword evidence="2" id="KW-1185">Reference proteome</keyword>
<name>A0A0D7B4A3_9AGAR</name>
<dbReference type="AlphaFoldDB" id="A0A0D7B4A3"/>
<proteinExistence type="predicted"/>
<evidence type="ECO:0000313" key="2">
    <source>
        <dbReference type="Proteomes" id="UP000054007"/>
    </source>
</evidence>
<sequence>MGGARRSEEKGIMGCEREGLHDWEQGYVNGRRLMRRQVVRWGRRGSGTSLFGPWQTLLIPVSSCAESARDSRKTCRGSRTDAKEVRVISPMVVVHQGAIGFCRVNAGCPMQMPTIVGRMPYGTSYKETFGNRPEPVVATEAPAVGLMQALTLDLDWIEKTEIIRYES</sequence>
<dbReference type="Proteomes" id="UP000054007">
    <property type="component" value="Unassembled WGS sequence"/>
</dbReference>
<reference evidence="1 2" key="1">
    <citation type="journal article" date="2015" name="Fungal Genet. Biol.">
        <title>Evolution of novel wood decay mechanisms in Agaricales revealed by the genome sequences of Fistulina hepatica and Cylindrobasidium torrendii.</title>
        <authorList>
            <person name="Floudas D."/>
            <person name="Held B.W."/>
            <person name="Riley R."/>
            <person name="Nagy L.G."/>
            <person name="Koehler G."/>
            <person name="Ransdell A.S."/>
            <person name="Younus H."/>
            <person name="Chow J."/>
            <person name="Chiniquy J."/>
            <person name="Lipzen A."/>
            <person name="Tritt A."/>
            <person name="Sun H."/>
            <person name="Haridas S."/>
            <person name="LaButti K."/>
            <person name="Ohm R.A."/>
            <person name="Kues U."/>
            <person name="Blanchette R.A."/>
            <person name="Grigoriev I.V."/>
            <person name="Minto R.E."/>
            <person name="Hibbett D.S."/>
        </authorList>
    </citation>
    <scope>NUCLEOTIDE SEQUENCE [LARGE SCALE GENOMIC DNA]</scope>
    <source>
        <strain evidence="1 2">FP15055 ss-10</strain>
    </source>
</reference>
<accession>A0A0D7B4A3</accession>
<evidence type="ECO:0000313" key="1">
    <source>
        <dbReference type="EMBL" id="KIY64346.1"/>
    </source>
</evidence>
<gene>
    <name evidence="1" type="ORF">CYLTODRAFT_413406</name>
</gene>
<dbReference type="EMBL" id="KN880641">
    <property type="protein sequence ID" value="KIY64346.1"/>
    <property type="molecule type" value="Genomic_DNA"/>
</dbReference>